<feature type="repeat" description="RPEL" evidence="9">
    <location>
        <begin position="401"/>
        <end position="426"/>
    </location>
</feature>
<dbReference type="Ensembl" id="ENSPFOT00000022655.1">
    <property type="protein sequence ID" value="ENSPFOP00000023986.1"/>
    <property type="gene ID" value="ENSPFOG00000009292.2"/>
</dbReference>
<comment type="similarity">
    <text evidence="1 10">Belongs to the phosphatase and actin regulator family.</text>
</comment>
<dbReference type="GO" id="GO:0030036">
    <property type="term" value="P:actin cytoskeleton organization"/>
    <property type="evidence" value="ECO:0007669"/>
    <property type="project" value="UniProtKB-UniRule"/>
</dbReference>
<evidence type="ECO:0000256" key="6">
    <source>
        <dbReference type="ARBA" id="ARBA00022902"/>
    </source>
</evidence>
<feature type="compositionally biased region" description="Pro residues" evidence="11">
    <location>
        <begin position="142"/>
        <end position="159"/>
    </location>
</feature>
<feature type="compositionally biased region" description="Basic residues" evidence="11">
    <location>
        <begin position="161"/>
        <end position="173"/>
    </location>
</feature>
<keyword evidence="7 10" id="KW-0009">Actin-binding</keyword>
<comment type="subunit">
    <text evidence="2 10">Binds PPP1CA and actin.</text>
</comment>
<evidence type="ECO:0000313" key="13">
    <source>
        <dbReference type="Proteomes" id="UP000028760"/>
    </source>
</evidence>
<evidence type="ECO:0000313" key="12">
    <source>
        <dbReference type="Ensembl" id="ENSPFOP00000023986.1"/>
    </source>
</evidence>
<evidence type="ECO:0000256" key="11">
    <source>
        <dbReference type="SAM" id="MobiDB-lite"/>
    </source>
</evidence>
<keyword evidence="8 10" id="KW-0966">Cell projection</keyword>
<proteinExistence type="inferred from homology"/>
<keyword evidence="6 10" id="KW-0524">Neurogenesis</keyword>
<feature type="compositionally biased region" description="Pro residues" evidence="11">
    <location>
        <begin position="176"/>
        <end position="191"/>
    </location>
</feature>
<sequence>MSSTPEPGNEGPPRTPSSHPATLYSSPSAGTSKPVRSVSSAGTSTHQPAPSALTPSSQGTKQPPLPPPKPVNRNNAAMLGDFSQATGGASLHPAKPSPPMPPKRTTPVTKRNTDDPTPSHPVIPSPHSVEDHGILPVGFQLPPLPPSPPLPTHIPPSPPRQHMHTHHLHHQHSYPHPLPQPIPMLFDPPSPTVESPQRPAPVPLHIMIQRALSSPGPAQPHPDGAQRAHALLFETPPEYQVDRGRPLPVSIQPLKLSEDDYSEEEEEEDDEEEEYDGEIPQPELEPRSRRCLVGEDSDSDDQDAHKEEDSDEEDEPPLSALASRVKRKDTLALKLSSRPCAPDRDRFTQSREQWEAIRTQIGTALTRRLSQRPTAEELEQRNILQPKNQADRQAEVREIKRRLTRKLSQRPTVAELQARKILRFHEYVEVTEAQDYDRRADKPWTKLTPADKAAIRKELNDYKSTEMEVHEESRIYTRFHRP</sequence>
<dbReference type="Gene3D" id="6.10.140.2130">
    <property type="match status" value="1"/>
</dbReference>
<evidence type="ECO:0000256" key="7">
    <source>
        <dbReference type="ARBA" id="ARBA00023203"/>
    </source>
</evidence>
<organism evidence="12 13">
    <name type="scientific">Poecilia formosa</name>
    <name type="common">Amazon molly</name>
    <name type="synonym">Limia formosa</name>
    <dbReference type="NCBI Taxonomy" id="48698"/>
    <lineage>
        <taxon>Eukaryota</taxon>
        <taxon>Metazoa</taxon>
        <taxon>Chordata</taxon>
        <taxon>Craniata</taxon>
        <taxon>Vertebrata</taxon>
        <taxon>Euteleostomi</taxon>
        <taxon>Actinopterygii</taxon>
        <taxon>Neopterygii</taxon>
        <taxon>Teleostei</taxon>
        <taxon>Neoteleostei</taxon>
        <taxon>Acanthomorphata</taxon>
        <taxon>Ovalentaria</taxon>
        <taxon>Atherinomorphae</taxon>
        <taxon>Cyprinodontiformes</taxon>
        <taxon>Poeciliidae</taxon>
        <taxon>Poeciliinae</taxon>
        <taxon>Poecilia</taxon>
    </lineage>
</organism>
<dbReference type="PANTHER" id="PTHR12751:SF4">
    <property type="entry name" value="PHOSPHATASE AND ACTIN REGULATOR 4"/>
    <property type="match status" value="1"/>
</dbReference>
<feature type="compositionally biased region" description="Polar residues" evidence="11">
    <location>
        <begin position="16"/>
        <end position="31"/>
    </location>
</feature>
<dbReference type="GO" id="GO:0007266">
    <property type="term" value="P:Rho protein signal transduction"/>
    <property type="evidence" value="ECO:0007669"/>
    <property type="project" value="UniProtKB-UniRule"/>
</dbReference>
<dbReference type="EMBL" id="AYCK01007858">
    <property type="status" value="NOT_ANNOTATED_CDS"/>
    <property type="molecule type" value="Genomic_DNA"/>
</dbReference>
<dbReference type="GO" id="GO:2001045">
    <property type="term" value="P:negative regulation of integrin-mediated signaling pathway"/>
    <property type="evidence" value="ECO:0007669"/>
    <property type="project" value="UniProtKB-UniRule"/>
</dbReference>
<dbReference type="GO" id="GO:0001843">
    <property type="term" value="P:neural tube closure"/>
    <property type="evidence" value="ECO:0007669"/>
    <property type="project" value="UniProtKB-UniRule"/>
</dbReference>
<keyword evidence="5" id="KW-0677">Repeat</keyword>
<dbReference type="GO" id="GO:0048484">
    <property type="term" value="P:enteric nervous system development"/>
    <property type="evidence" value="ECO:0007669"/>
    <property type="project" value="UniProtKB-UniRule"/>
</dbReference>
<reference evidence="12" key="3">
    <citation type="submission" date="2025-09" db="UniProtKB">
        <authorList>
            <consortium name="Ensembl"/>
        </authorList>
    </citation>
    <scope>IDENTIFICATION</scope>
</reference>
<dbReference type="GO" id="GO:0072542">
    <property type="term" value="F:protein phosphatase activator activity"/>
    <property type="evidence" value="ECO:0007669"/>
    <property type="project" value="UniProtKB-UniRule"/>
</dbReference>
<evidence type="ECO:0000256" key="5">
    <source>
        <dbReference type="ARBA" id="ARBA00022737"/>
    </source>
</evidence>
<dbReference type="InterPro" id="IPR004018">
    <property type="entry name" value="RPEL_repeat"/>
</dbReference>
<dbReference type="GO" id="GO:0001755">
    <property type="term" value="P:neural crest cell migration"/>
    <property type="evidence" value="ECO:0007669"/>
    <property type="project" value="UniProtKB-UniRule"/>
</dbReference>
<keyword evidence="13" id="KW-1185">Reference proteome</keyword>
<dbReference type="PROSITE" id="PS51073">
    <property type="entry name" value="RPEL"/>
    <property type="match status" value="2"/>
</dbReference>
<dbReference type="Gene3D" id="6.10.140.1750">
    <property type="match status" value="1"/>
</dbReference>
<evidence type="ECO:0000256" key="1">
    <source>
        <dbReference type="ARBA" id="ARBA00009795"/>
    </source>
</evidence>
<dbReference type="GO" id="GO:0061386">
    <property type="term" value="P:closure of optic fissure"/>
    <property type="evidence" value="ECO:0007669"/>
    <property type="project" value="UniProtKB-UniRule"/>
</dbReference>
<feature type="compositionally biased region" description="Polar residues" evidence="11">
    <location>
        <begin position="37"/>
        <end position="61"/>
    </location>
</feature>
<dbReference type="GeneTree" id="ENSGT00940000157582"/>
<feature type="region of interest" description="Disordered" evidence="11">
    <location>
        <begin position="1"/>
        <end position="352"/>
    </location>
</feature>
<dbReference type="GO" id="GO:0030027">
    <property type="term" value="C:lamellipodium"/>
    <property type="evidence" value="ECO:0007669"/>
    <property type="project" value="UniProtKB-SubCell"/>
</dbReference>
<comment type="subcellular location">
    <subcellularLocation>
        <location evidence="10">Cytoplasm</location>
    </subcellularLocation>
    <subcellularLocation>
        <location evidence="10">Cell projection</location>
        <location evidence="10">Lamellipodium</location>
    </subcellularLocation>
</comment>
<feature type="compositionally biased region" description="Acidic residues" evidence="11">
    <location>
        <begin position="259"/>
        <end position="277"/>
    </location>
</feature>
<dbReference type="EMBL" id="AYCK01007859">
    <property type="status" value="NOT_ANNOTATED_CDS"/>
    <property type="molecule type" value="Genomic_DNA"/>
</dbReference>
<protein>
    <recommendedName>
        <fullName evidence="10">Phosphatase and actin regulator 4</fullName>
    </recommendedName>
</protein>
<feature type="repeat" description="RPEL" evidence="9">
    <location>
        <begin position="363"/>
        <end position="388"/>
    </location>
</feature>
<feature type="compositionally biased region" description="Basic and acidic residues" evidence="11">
    <location>
        <begin position="341"/>
        <end position="352"/>
    </location>
</feature>
<dbReference type="SMART" id="SM00707">
    <property type="entry name" value="RPEL"/>
    <property type="match status" value="2"/>
</dbReference>
<feature type="compositionally biased region" description="Pro residues" evidence="11">
    <location>
        <begin position="95"/>
        <end position="104"/>
    </location>
</feature>
<evidence type="ECO:0000256" key="2">
    <source>
        <dbReference type="ARBA" id="ARBA00011844"/>
    </source>
</evidence>
<name>A0A096LXU5_POEFO</name>
<evidence type="ECO:0000256" key="10">
    <source>
        <dbReference type="RuleBase" id="RU367131"/>
    </source>
</evidence>
<reference evidence="13" key="1">
    <citation type="submission" date="2013-10" db="EMBL/GenBank/DDBJ databases">
        <authorList>
            <person name="Schartl M."/>
            <person name="Warren W."/>
        </authorList>
    </citation>
    <scope>NUCLEOTIDE SEQUENCE [LARGE SCALE GENOMIC DNA]</scope>
    <source>
        <strain evidence="13">female</strain>
    </source>
</reference>
<comment type="function">
    <text evidence="10">Regulator of protein phosphatase 1 (PP1) required for neural tube and optic fissure closure, and enteric neural crest cell (ENCCs) migration during development. Acts as an activator of PP1. During neural tube closure, localizes to the ventral neural tube and activates PP1, leading to down-regulate cell proliferation within cranial neural tissue and the neural retina. Also acts as a regulator of migration of enteric neural crest cells (ENCCs) by activating PP1, leading to repression of the integrin signaling through the rho/rock pathway.</text>
</comment>
<dbReference type="Proteomes" id="UP000028760">
    <property type="component" value="Unassembled WGS sequence"/>
</dbReference>
<evidence type="ECO:0000256" key="4">
    <source>
        <dbReference type="ARBA" id="ARBA00022490"/>
    </source>
</evidence>
<dbReference type="GO" id="GO:0051726">
    <property type="term" value="P:regulation of cell cycle"/>
    <property type="evidence" value="ECO:0007669"/>
    <property type="project" value="UniProtKB-UniRule"/>
</dbReference>
<dbReference type="GO" id="GO:0005737">
    <property type="term" value="C:cytoplasm"/>
    <property type="evidence" value="ECO:0007669"/>
    <property type="project" value="UniProtKB-SubCell"/>
</dbReference>
<evidence type="ECO:0000256" key="8">
    <source>
        <dbReference type="ARBA" id="ARBA00023273"/>
    </source>
</evidence>
<dbReference type="GO" id="GO:0003779">
    <property type="term" value="F:actin binding"/>
    <property type="evidence" value="ECO:0007669"/>
    <property type="project" value="UniProtKB-UniRule"/>
</dbReference>
<keyword evidence="3 10" id="KW-0217">Developmental protein</keyword>
<dbReference type="PANTHER" id="PTHR12751">
    <property type="entry name" value="PHOSPHATASE AND ACTIN REGULATOR PHACTR"/>
    <property type="match status" value="1"/>
</dbReference>
<keyword evidence="4 10" id="KW-0963">Cytoplasm</keyword>
<dbReference type="GO" id="GO:0008157">
    <property type="term" value="F:protein phosphatase 1 binding"/>
    <property type="evidence" value="ECO:0007669"/>
    <property type="project" value="UniProtKB-UniRule"/>
</dbReference>
<reference evidence="12" key="2">
    <citation type="submission" date="2025-08" db="UniProtKB">
        <authorList>
            <consortium name="Ensembl"/>
        </authorList>
    </citation>
    <scope>IDENTIFICATION</scope>
</reference>
<evidence type="ECO:0000256" key="3">
    <source>
        <dbReference type="ARBA" id="ARBA00022473"/>
    </source>
</evidence>
<dbReference type="AlphaFoldDB" id="A0A096LXU5"/>
<dbReference type="Pfam" id="PF02755">
    <property type="entry name" value="RPEL"/>
    <property type="match status" value="2"/>
</dbReference>
<accession>A0A096LXU5</accession>
<evidence type="ECO:0000256" key="9">
    <source>
        <dbReference type="PROSITE-ProRule" id="PRU00401"/>
    </source>
</evidence>